<dbReference type="RefSeq" id="WP_215796294.1">
    <property type="nucleotide sequence ID" value="NZ_JAHKKG010000031.1"/>
</dbReference>
<evidence type="ECO:0000256" key="1">
    <source>
        <dbReference type="SAM" id="MobiDB-lite"/>
    </source>
</evidence>
<name>A0ABS5Z5R2_9ACTN</name>
<evidence type="ECO:0000313" key="3">
    <source>
        <dbReference type="Proteomes" id="UP001519654"/>
    </source>
</evidence>
<feature type="region of interest" description="Disordered" evidence="1">
    <location>
        <begin position="161"/>
        <end position="227"/>
    </location>
</feature>
<keyword evidence="3" id="KW-1185">Reference proteome</keyword>
<feature type="compositionally biased region" description="Low complexity" evidence="1">
    <location>
        <begin position="194"/>
        <end position="208"/>
    </location>
</feature>
<accession>A0ABS5Z5R2</accession>
<reference evidence="2 3" key="1">
    <citation type="submission" date="2021-06" db="EMBL/GenBank/DDBJ databases">
        <title>Actinoplanes lichenicola sp. nov., and Actinoplanes ovalisporus sp. nov., isolated from lichen in Thailand.</title>
        <authorList>
            <person name="Saeng-In P."/>
            <person name="Kanchanasin P."/>
            <person name="Yuki M."/>
            <person name="Kudo T."/>
            <person name="Ohkuma M."/>
            <person name="Phongsopitanun W."/>
            <person name="Tanasupawat S."/>
        </authorList>
    </citation>
    <scope>NUCLEOTIDE SEQUENCE [LARGE SCALE GENOMIC DNA]</scope>
    <source>
        <strain evidence="2 3">NBRC 110975</strain>
    </source>
</reference>
<dbReference type="EMBL" id="JAHKKG010000031">
    <property type="protein sequence ID" value="MBU2671036.1"/>
    <property type="molecule type" value="Genomic_DNA"/>
</dbReference>
<proteinExistence type="predicted"/>
<sequence>MRKRTTYAIIGTTVAVVVAAGTIAANASWTIPITGTVNARTAKMPKGVKPSVAKQSKAAVVSWSAQEIVAGVKMDRYTVTAHSAGTPARPDIVWQVTASGGVSDTVTFAAAEVSGGTWSWTIVPHFAIWAGAESNPSKALTFAGTPAEAPAARVAAPVTEAPAAPADEVTTPPAVVEKPTTKPAAPVEKPTEDVTTVPAATSPAVTEPPVKEPEPSASGSAPADISQ</sequence>
<organism evidence="2 3">
    <name type="scientific">Paractinoplanes bogorensis</name>
    <dbReference type="NCBI Taxonomy" id="1610840"/>
    <lineage>
        <taxon>Bacteria</taxon>
        <taxon>Bacillati</taxon>
        <taxon>Actinomycetota</taxon>
        <taxon>Actinomycetes</taxon>
        <taxon>Micromonosporales</taxon>
        <taxon>Micromonosporaceae</taxon>
        <taxon>Paractinoplanes</taxon>
    </lineage>
</organism>
<evidence type="ECO:0000313" key="2">
    <source>
        <dbReference type="EMBL" id="MBU2671036.1"/>
    </source>
</evidence>
<feature type="compositionally biased region" description="Low complexity" evidence="1">
    <location>
        <begin position="161"/>
        <end position="176"/>
    </location>
</feature>
<dbReference type="Proteomes" id="UP001519654">
    <property type="component" value="Unassembled WGS sequence"/>
</dbReference>
<comment type="caution">
    <text evidence="2">The sequence shown here is derived from an EMBL/GenBank/DDBJ whole genome shotgun (WGS) entry which is preliminary data.</text>
</comment>
<protein>
    <submittedName>
        <fullName evidence="2">Uncharacterized protein</fullName>
    </submittedName>
</protein>
<gene>
    <name evidence="2" type="ORF">KOI35_46820</name>
</gene>